<dbReference type="SUPFAM" id="SSF46565">
    <property type="entry name" value="Chaperone J-domain"/>
    <property type="match status" value="1"/>
</dbReference>
<dbReference type="GO" id="GO:0030544">
    <property type="term" value="F:Hsp70 protein binding"/>
    <property type="evidence" value="ECO:0007669"/>
    <property type="project" value="InterPro"/>
</dbReference>
<dbReference type="InterPro" id="IPR032003">
    <property type="entry name" value="RAC_head"/>
</dbReference>
<dbReference type="GO" id="GO:0000054">
    <property type="term" value="P:ribosomal subunit export from nucleus"/>
    <property type="evidence" value="ECO:0007669"/>
    <property type="project" value="EnsemblFungi"/>
</dbReference>
<comment type="caution">
    <text evidence="6">The sequence shown here is derived from an EMBL/GenBank/DDBJ whole genome shotgun (WGS) entry which is preliminary data.</text>
</comment>
<dbReference type="GO" id="GO:0005730">
    <property type="term" value="C:nucleolus"/>
    <property type="evidence" value="ECO:0007669"/>
    <property type="project" value="EnsemblFungi"/>
</dbReference>
<evidence type="ECO:0000256" key="4">
    <source>
        <dbReference type="SAM" id="MobiDB-lite"/>
    </source>
</evidence>
<dbReference type="GO" id="GO:0101031">
    <property type="term" value="C:protein folding chaperone complex"/>
    <property type="evidence" value="ECO:0007669"/>
    <property type="project" value="EnsemblFungi"/>
</dbReference>
<dbReference type="GO" id="GO:0003713">
    <property type="term" value="F:transcription coactivator activity"/>
    <property type="evidence" value="ECO:0007669"/>
    <property type="project" value="EnsemblFungi"/>
</dbReference>
<sequence>MGTCREVIDAIEEKNEEDLYELGIFKAIEGINKWEIREIEGAGSHFLKYAEKKLNKELLNKNFVEKKEEKIKFINEEEEEEEDLELLRSDPKEWKQQDHYAILGLSKSRYKATLEEIKQAYRQKVLKHHPDKKAAQGNLNDDSFFKCIQKAMEILSDPIKRRQYDSVDEKANICLPSKKDTTCFYKQWNEVFESEARFSNQHPVPSLGNEYSTKEEVEKFYNFWYNFDSWRSFEYLDKDIPDDSYNRNNKRYQERKNKADRTKRKTEDTARLRALIDTCLSLDPRIKKFKQEEKAAKAAKKQESRTNAQETHEKLIKEEEERKKKEMEEQLRKEEKKAKEIQKKAIKKNKKIIKQSLKTANYFYTGENVPLDVIDNVLADAELILQKIPLEQMTFTKALEETTQAENIHAIFKACIKKLIEEKVIEVSDLKVLSI</sequence>
<feature type="domain" description="J" evidence="5">
    <location>
        <begin position="98"/>
        <end position="168"/>
    </location>
</feature>
<dbReference type="OrthoDB" id="1690618at2759"/>
<evidence type="ECO:0000256" key="1">
    <source>
        <dbReference type="ARBA" id="ARBA00004496"/>
    </source>
</evidence>
<dbReference type="CDD" id="cd06257">
    <property type="entry name" value="DnaJ"/>
    <property type="match status" value="1"/>
</dbReference>
<comment type="subcellular location">
    <subcellularLocation>
        <location evidence="1">Cytoplasm</location>
    </subcellularLocation>
</comment>
<evidence type="ECO:0000313" key="7">
    <source>
        <dbReference type="Proteomes" id="UP000011958"/>
    </source>
</evidence>
<dbReference type="PRINTS" id="PR00625">
    <property type="entry name" value="JDOMAIN"/>
</dbReference>
<dbReference type="VEuPathDB" id="FungiDB:PNEG_02170"/>
<dbReference type="GO" id="GO:0005829">
    <property type="term" value="C:cytosol"/>
    <property type="evidence" value="ECO:0007669"/>
    <property type="project" value="EnsemblFungi"/>
</dbReference>
<feature type="region of interest" description="Disordered" evidence="4">
    <location>
        <begin position="293"/>
        <end position="337"/>
    </location>
</feature>
<dbReference type="GO" id="GO:0006450">
    <property type="term" value="P:regulation of translational fidelity"/>
    <property type="evidence" value="ECO:0007669"/>
    <property type="project" value="EnsemblFungi"/>
</dbReference>
<dbReference type="SMART" id="SM00271">
    <property type="entry name" value="DnaJ"/>
    <property type="match status" value="1"/>
</dbReference>
<dbReference type="GO" id="GO:0006364">
    <property type="term" value="P:rRNA processing"/>
    <property type="evidence" value="ECO:0007669"/>
    <property type="project" value="EnsemblFungi"/>
</dbReference>
<feature type="region of interest" description="Disordered" evidence="4">
    <location>
        <begin position="244"/>
        <end position="267"/>
    </location>
</feature>
<protein>
    <recommendedName>
        <fullName evidence="5">J domain-containing protein</fullName>
    </recommendedName>
</protein>
<keyword evidence="3" id="KW-0143">Chaperone</keyword>
<dbReference type="GO" id="GO:0051083">
    <property type="term" value="P:'de novo' cotranslational protein folding"/>
    <property type="evidence" value="ECO:0007669"/>
    <property type="project" value="EnsemblFungi"/>
</dbReference>
<evidence type="ECO:0000256" key="2">
    <source>
        <dbReference type="ARBA" id="ARBA00022490"/>
    </source>
</evidence>
<evidence type="ECO:0000259" key="5">
    <source>
        <dbReference type="PROSITE" id="PS50076"/>
    </source>
</evidence>
<dbReference type="PROSITE" id="PS50076">
    <property type="entry name" value="DNAJ_2"/>
    <property type="match status" value="1"/>
</dbReference>
<dbReference type="Pfam" id="PF00226">
    <property type="entry name" value="DnaJ"/>
    <property type="match status" value="1"/>
</dbReference>
<dbReference type="Gene3D" id="1.10.8.840">
    <property type="entry name" value="Ribosome-associated complex head domain"/>
    <property type="match status" value="1"/>
</dbReference>
<evidence type="ECO:0000313" key="6">
    <source>
        <dbReference type="EMBL" id="EMR09585.1"/>
    </source>
</evidence>
<dbReference type="RefSeq" id="XP_007874152.1">
    <property type="nucleotide sequence ID" value="XM_007875961.1"/>
</dbReference>
<dbReference type="GO" id="GO:0035556">
    <property type="term" value="P:intracellular signal transduction"/>
    <property type="evidence" value="ECO:0007669"/>
    <property type="project" value="EnsemblFungi"/>
</dbReference>
<dbReference type="InterPro" id="IPR054076">
    <property type="entry name" value="ZUO1-like_ZHD"/>
</dbReference>
<dbReference type="EMBL" id="AFWA02000012">
    <property type="protein sequence ID" value="EMR09585.1"/>
    <property type="molecule type" value="Genomic_DNA"/>
</dbReference>
<dbReference type="HOGENOM" id="CLU_019916_1_0_1"/>
<dbReference type="InterPro" id="IPR001623">
    <property type="entry name" value="DnaJ_domain"/>
</dbReference>
<dbReference type="Gene3D" id="1.10.287.110">
    <property type="entry name" value="DnaJ domain"/>
    <property type="match status" value="1"/>
</dbReference>
<dbReference type="GO" id="GO:0005840">
    <property type="term" value="C:ribosome"/>
    <property type="evidence" value="ECO:0007669"/>
    <property type="project" value="EnsemblFungi"/>
</dbReference>
<dbReference type="AlphaFoldDB" id="M7P6S3"/>
<name>M7P6S3_PNEMU</name>
<proteinExistence type="predicted"/>
<dbReference type="InterPro" id="IPR042569">
    <property type="entry name" value="RAC_head_sf"/>
</dbReference>
<dbReference type="InterPro" id="IPR036869">
    <property type="entry name" value="J_dom_sf"/>
</dbReference>
<dbReference type="GO" id="GO:0006452">
    <property type="term" value="P:translational frameshifting"/>
    <property type="evidence" value="ECO:0007669"/>
    <property type="project" value="EnsemblFungi"/>
</dbReference>
<dbReference type="PANTHER" id="PTHR43999:SF1">
    <property type="entry name" value="DNAJ HOMOLOG SUBFAMILY C MEMBER 2"/>
    <property type="match status" value="1"/>
</dbReference>
<dbReference type="Proteomes" id="UP000011958">
    <property type="component" value="Unassembled WGS sequence"/>
</dbReference>
<keyword evidence="2" id="KW-0963">Cytoplasm</keyword>
<reference evidence="7" key="1">
    <citation type="journal article" date="2016" name="Nat. Commun.">
        <title>Genome analysis of three Pneumocystis species reveals adaptation mechanisms to life exclusively in mammalian hosts.</title>
        <authorList>
            <person name="Ma L."/>
            <person name="Chen Z."/>
            <person name="Huang D.W."/>
            <person name="Kutty G."/>
            <person name="Ishihara M."/>
            <person name="Wang H."/>
            <person name="Abouelleil A."/>
            <person name="Bishop L."/>
            <person name="Davey E."/>
            <person name="Deng R."/>
            <person name="Deng X."/>
            <person name="Fan L."/>
            <person name="Fantoni G."/>
            <person name="Fitzgerald M."/>
            <person name="Gogineni E."/>
            <person name="Goldberg J.M."/>
            <person name="Handley G."/>
            <person name="Hu X."/>
            <person name="Huber C."/>
            <person name="Jiao X."/>
            <person name="Jones K."/>
            <person name="Levin J.Z."/>
            <person name="Liu Y."/>
            <person name="Macdonald P."/>
            <person name="Melnikov A."/>
            <person name="Raley C."/>
            <person name="Sassi M."/>
            <person name="Sherman B.T."/>
            <person name="Song X."/>
            <person name="Sykes S."/>
            <person name="Tran B."/>
            <person name="Walsh L."/>
            <person name="Xia Y."/>
            <person name="Yang J."/>
            <person name="Young S."/>
            <person name="Zeng Q."/>
            <person name="Zheng X."/>
            <person name="Stephens R."/>
            <person name="Nusbaum C."/>
            <person name="Birren B.W."/>
            <person name="Azadi P."/>
            <person name="Lempicki R.A."/>
            <person name="Cuomo C.A."/>
            <person name="Kovacs J.A."/>
        </authorList>
    </citation>
    <scope>NUCLEOTIDE SEQUENCE [LARGE SCALE GENOMIC DNA]</scope>
    <source>
        <strain evidence="7">B123</strain>
    </source>
</reference>
<accession>M7P6S3</accession>
<dbReference type="STRING" id="1069680.M7P6S3"/>
<evidence type="ECO:0000256" key="3">
    <source>
        <dbReference type="ARBA" id="ARBA00023186"/>
    </source>
</evidence>
<keyword evidence="7" id="KW-1185">Reference proteome</keyword>
<dbReference type="PANTHER" id="PTHR43999">
    <property type="entry name" value="DNAJ HOMOLOG SUBFAMILY C MEMBER 2"/>
    <property type="match status" value="1"/>
</dbReference>
<dbReference type="Pfam" id="PF16717">
    <property type="entry name" value="RAC_head"/>
    <property type="match status" value="1"/>
</dbReference>
<dbReference type="Pfam" id="PF21884">
    <property type="entry name" value="ZUO1-like_ZHD"/>
    <property type="match status" value="1"/>
</dbReference>
<dbReference type="InterPro" id="IPR044634">
    <property type="entry name" value="Zuotin/DnaJC2"/>
</dbReference>
<organism evidence="6 7">
    <name type="scientific">Pneumocystis murina (strain B123)</name>
    <name type="common">Mouse pneumocystis pneumonia agent</name>
    <name type="synonym">Pneumocystis carinii f. sp. muris</name>
    <dbReference type="NCBI Taxonomy" id="1069680"/>
    <lineage>
        <taxon>Eukaryota</taxon>
        <taxon>Fungi</taxon>
        <taxon>Dikarya</taxon>
        <taxon>Ascomycota</taxon>
        <taxon>Taphrinomycotina</taxon>
        <taxon>Pneumocystomycetes</taxon>
        <taxon>Pneumocystaceae</taxon>
        <taxon>Pneumocystis</taxon>
    </lineage>
</organism>
<dbReference type="GeneID" id="19895863"/>
<gene>
    <name evidence="6" type="ORF">PNEG_02170</name>
</gene>
<dbReference type="GO" id="GO:0043022">
    <property type="term" value="F:ribosome binding"/>
    <property type="evidence" value="ECO:0007669"/>
    <property type="project" value="EnsemblFungi"/>
</dbReference>
<dbReference type="eggNOG" id="KOG0724">
    <property type="taxonomic scope" value="Eukaryota"/>
</dbReference>